<feature type="compositionally biased region" description="Low complexity" evidence="1">
    <location>
        <begin position="1"/>
        <end position="16"/>
    </location>
</feature>
<proteinExistence type="predicted"/>
<dbReference type="AlphaFoldDB" id="A0A5N5LTY2"/>
<evidence type="ECO:0000256" key="1">
    <source>
        <dbReference type="SAM" id="MobiDB-lite"/>
    </source>
</evidence>
<keyword evidence="3" id="KW-1185">Reference proteome</keyword>
<comment type="caution">
    <text evidence="2">The sequence shown here is derived from an EMBL/GenBank/DDBJ whole genome shotgun (WGS) entry which is preliminary data.</text>
</comment>
<feature type="region of interest" description="Disordered" evidence="1">
    <location>
        <begin position="1"/>
        <end position="20"/>
    </location>
</feature>
<accession>A0A5N5LTY2</accession>
<dbReference type="EMBL" id="VFJC01000017">
    <property type="protein sequence ID" value="KAB5546314.1"/>
    <property type="molecule type" value="Genomic_DNA"/>
</dbReference>
<gene>
    <name evidence="2" type="ORF">PHYPO_G00070620</name>
</gene>
<sequence length="105" mass="11439">MLRLSSSARSSARGGSHPIASKSQISPLLIYTFKKNNGNLGISFCPPNRVGVLGAWPDKHPYFTALHLLKSDPSTHHGCVFSTLTPIPSLSPSLMDWERCDPSFC</sequence>
<name>A0A5N5LTY2_PANHP</name>
<reference evidence="2 3" key="1">
    <citation type="submission" date="2019-06" db="EMBL/GenBank/DDBJ databases">
        <title>A chromosome-scale genome assembly of the striped catfish, Pangasianodon hypophthalmus.</title>
        <authorList>
            <person name="Wen M."/>
            <person name="Zahm M."/>
            <person name="Roques C."/>
            <person name="Cabau C."/>
            <person name="Klopp C."/>
            <person name="Donnadieu C."/>
            <person name="Jouanno E."/>
            <person name="Avarre J.-C."/>
            <person name="Campet M."/>
            <person name="Ha T.T.T."/>
            <person name="Dugue R."/>
            <person name="Lampietro C."/>
            <person name="Louis A."/>
            <person name="Herpin A."/>
            <person name="Echchiki A."/>
            <person name="Berthelot C."/>
            <person name="Parey E."/>
            <person name="Roest-Crollius H."/>
            <person name="Braasch I."/>
            <person name="Postlethwait J."/>
            <person name="Bobe J."/>
            <person name="Montfort J."/>
            <person name="Bouchez O."/>
            <person name="Begum T."/>
            <person name="Schartl M."/>
            <person name="Guiguen Y."/>
        </authorList>
    </citation>
    <scope>NUCLEOTIDE SEQUENCE [LARGE SCALE GENOMIC DNA]</scope>
    <source>
        <strain evidence="2 3">Indonesia</strain>
        <tissue evidence="2">Blood</tissue>
    </source>
</reference>
<dbReference type="Proteomes" id="UP000327468">
    <property type="component" value="Chromosome 16"/>
</dbReference>
<evidence type="ECO:0000313" key="3">
    <source>
        <dbReference type="Proteomes" id="UP000327468"/>
    </source>
</evidence>
<organism evidence="2 3">
    <name type="scientific">Pangasianodon hypophthalmus</name>
    <name type="common">Striped catfish</name>
    <name type="synonym">Helicophagus hypophthalmus</name>
    <dbReference type="NCBI Taxonomy" id="310915"/>
    <lineage>
        <taxon>Eukaryota</taxon>
        <taxon>Metazoa</taxon>
        <taxon>Chordata</taxon>
        <taxon>Craniata</taxon>
        <taxon>Vertebrata</taxon>
        <taxon>Euteleostomi</taxon>
        <taxon>Actinopterygii</taxon>
        <taxon>Neopterygii</taxon>
        <taxon>Teleostei</taxon>
        <taxon>Ostariophysi</taxon>
        <taxon>Siluriformes</taxon>
        <taxon>Pangasiidae</taxon>
        <taxon>Pangasianodon</taxon>
    </lineage>
</organism>
<evidence type="ECO:0000313" key="2">
    <source>
        <dbReference type="EMBL" id="KAB5546314.1"/>
    </source>
</evidence>
<protein>
    <submittedName>
        <fullName evidence="2">Uncharacterized protein</fullName>
    </submittedName>
</protein>